<dbReference type="SUPFAM" id="SSF55729">
    <property type="entry name" value="Acyl-CoA N-acyltransferases (Nat)"/>
    <property type="match status" value="1"/>
</dbReference>
<gene>
    <name evidence="1" type="ORF">NCTC12993_04373</name>
</gene>
<dbReference type="Gene3D" id="3.40.630.30">
    <property type="match status" value="1"/>
</dbReference>
<organism evidence="1 2">
    <name type="scientific">Kluyvera cryocrescens</name>
    <name type="common">Kluyvera citrophila</name>
    <dbReference type="NCBI Taxonomy" id="580"/>
    <lineage>
        <taxon>Bacteria</taxon>
        <taxon>Pseudomonadati</taxon>
        <taxon>Pseudomonadota</taxon>
        <taxon>Gammaproteobacteria</taxon>
        <taxon>Enterobacterales</taxon>
        <taxon>Enterobacteriaceae</taxon>
        <taxon>Kluyvera</taxon>
    </lineage>
</organism>
<dbReference type="AlphaFoldDB" id="A0A485BBF3"/>
<name>A0A485BBF3_KLUCR</name>
<protein>
    <recommendedName>
        <fullName evidence="3">N-acetyltransferase domain-containing protein</fullName>
    </recommendedName>
</protein>
<dbReference type="InterPro" id="IPR016181">
    <property type="entry name" value="Acyl_CoA_acyltransferase"/>
</dbReference>
<keyword evidence="2" id="KW-1185">Reference proteome</keyword>
<dbReference type="CDD" id="cd04301">
    <property type="entry name" value="NAT_SF"/>
    <property type="match status" value="1"/>
</dbReference>
<accession>A0A485BBF3</accession>
<sequence length="48" mass="5250">MATAILEHLAVDSTLRSQGYGKRLLGQILMRAPLTVLEIDPLTTEICP</sequence>
<reference evidence="1 2" key="1">
    <citation type="submission" date="2019-03" db="EMBL/GenBank/DDBJ databases">
        <authorList>
            <consortium name="Pathogen Informatics"/>
        </authorList>
    </citation>
    <scope>NUCLEOTIDE SEQUENCE [LARGE SCALE GENOMIC DNA]</scope>
    <source>
        <strain evidence="1 2">NCTC12993</strain>
    </source>
</reference>
<dbReference type="EMBL" id="CAADJD010000021">
    <property type="protein sequence ID" value="VFS70410.1"/>
    <property type="molecule type" value="Genomic_DNA"/>
</dbReference>
<evidence type="ECO:0000313" key="2">
    <source>
        <dbReference type="Proteomes" id="UP000401081"/>
    </source>
</evidence>
<evidence type="ECO:0008006" key="3">
    <source>
        <dbReference type="Google" id="ProtNLM"/>
    </source>
</evidence>
<proteinExistence type="predicted"/>
<dbReference type="Proteomes" id="UP000401081">
    <property type="component" value="Unassembled WGS sequence"/>
</dbReference>
<evidence type="ECO:0000313" key="1">
    <source>
        <dbReference type="EMBL" id="VFS70410.1"/>
    </source>
</evidence>